<dbReference type="InterPro" id="IPR003115">
    <property type="entry name" value="ParB_N"/>
</dbReference>
<evidence type="ECO:0000313" key="3">
    <source>
        <dbReference type="EMBL" id="RGM73368.1"/>
    </source>
</evidence>
<dbReference type="EMBL" id="QSTP01000002">
    <property type="protein sequence ID" value="RGM73368.1"/>
    <property type="molecule type" value="Genomic_DNA"/>
</dbReference>
<dbReference type="PANTHER" id="PTHR33375:SF1">
    <property type="entry name" value="CHROMOSOME-PARTITIONING PROTEIN PARB-RELATED"/>
    <property type="match status" value="1"/>
</dbReference>
<feature type="region of interest" description="Disordered" evidence="1">
    <location>
        <begin position="231"/>
        <end position="266"/>
    </location>
</feature>
<feature type="compositionally biased region" description="Basic and acidic residues" evidence="1">
    <location>
        <begin position="231"/>
        <end position="248"/>
    </location>
</feature>
<dbReference type="RefSeq" id="WP_117718463.1">
    <property type="nucleotide sequence ID" value="NZ_QSTP01000002.1"/>
</dbReference>
<gene>
    <name evidence="3" type="ORF">DXB99_04425</name>
</gene>
<dbReference type="AlphaFoldDB" id="A0A3E4YF78"/>
<dbReference type="Gene3D" id="1.10.10.2830">
    <property type="match status" value="1"/>
</dbReference>
<dbReference type="Proteomes" id="UP000260758">
    <property type="component" value="Unassembled WGS sequence"/>
</dbReference>
<evidence type="ECO:0000259" key="2">
    <source>
        <dbReference type="SMART" id="SM00470"/>
    </source>
</evidence>
<dbReference type="InterPro" id="IPR050336">
    <property type="entry name" value="Chromosome_partition/occlusion"/>
</dbReference>
<evidence type="ECO:0000256" key="1">
    <source>
        <dbReference type="SAM" id="MobiDB-lite"/>
    </source>
</evidence>
<dbReference type="PANTHER" id="PTHR33375">
    <property type="entry name" value="CHROMOSOME-PARTITIONING PROTEIN PARB-RELATED"/>
    <property type="match status" value="1"/>
</dbReference>
<name>A0A3E4YF78_9FIRM</name>
<comment type="caution">
    <text evidence="3">The sequence shown here is derived from an EMBL/GenBank/DDBJ whole genome shotgun (WGS) entry which is preliminary data.</text>
</comment>
<dbReference type="GO" id="GO:0005694">
    <property type="term" value="C:chromosome"/>
    <property type="evidence" value="ECO:0007669"/>
    <property type="project" value="TreeGrafter"/>
</dbReference>
<protein>
    <recommendedName>
        <fullName evidence="2">ParB-like N-terminal domain-containing protein</fullName>
    </recommendedName>
</protein>
<dbReference type="SUPFAM" id="SSF110849">
    <property type="entry name" value="ParB/Sulfiredoxin"/>
    <property type="match status" value="1"/>
</dbReference>
<sequence>MAFNIMDLMNGATRAAVEGVENYEEIRLNLEEIEVTKHNRYSMDELEELATSILMDGLQEPLIIGRVNGKYLLSGGHRRREALKILKDEGHEEITKAIPCRFKDMTETQFRLSLLIGNTFNRKMTDYDLMNQAADWKEVLTQARKEKLLVLEEGKRVRDYVAAVLGEKPTKIAQLEAINNNATEEVKEQFEKGNMKITSAYETSRLSEDAQKEVAAAVEAGADIKSEEIKQMSEEKKKKRKTAEDIAKEQNVSDTDTSEEEKANAKKLHAVKMLEKYYIYLSEEETGILERMLEDCKRRKREYALEED</sequence>
<accession>A0A3E4YF78</accession>
<dbReference type="Pfam" id="PF02195">
    <property type="entry name" value="ParB_N"/>
    <property type="match status" value="1"/>
</dbReference>
<organism evidence="3 4">
    <name type="scientific">Agathobacter rectalis</name>
    <dbReference type="NCBI Taxonomy" id="39491"/>
    <lineage>
        <taxon>Bacteria</taxon>
        <taxon>Bacillati</taxon>
        <taxon>Bacillota</taxon>
        <taxon>Clostridia</taxon>
        <taxon>Lachnospirales</taxon>
        <taxon>Lachnospiraceae</taxon>
        <taxon>Agathobacter</taxon>
    </lineage>
</organism>
<dbReference type="Gene3D" id="3.90.1530.10">
    <property type="entry name" value="Conserved hypothetical protein from pyrococcus furiosus pfu- 392566-001, ParB domain"/>
    <property type="match status" value="1"/>
</dbReference>
<dbReference type="SMART" id="SM00470">
    <property type="entry name" value="ParB"/>
    <property type="match status" value="1"/>
</dbReference>
<dbReference type="InterPro" id="IPR036086">
    <property type="entry name" value="ParB/Sulfiredoxin_sf"/>
</dbReference>
<dbReference type="GO" id="GO:0007059">
    <property type="term" value="P:chromosome segregation"/>
    <property type="evidence" value="ECO:0007669"/>
    <property type="project" value="TreeGrafter"/>
</dbReference>
<reference evidence="3 4" key="1">
    <citation type="submission" date="2018-08" db="EMBL/GenBank/DDBJ databases">
        <title>A genome reference for cultivated species of the human gut microbiota.</title>
        <authorList>
            <person name="Zou Y."/>
            <person name="Xue W."/>
            <person name="Luo G."/>
        </authorList>
    </citation>
    <scope>NUCLEOTIDE SEQUENCE [LARGE SCALE GENOMIC DNA]</scope>
    <source>
        <strain evidence="3 4">OM07-13</strain>
    </source>
</reference>
<evidence type="ECO:0000313" key="4">
    <source>
        <dbReference type="Proteomes" id="UP000260758"/>
    </source>
</evidence>
<proteinExistence type="predicted"/>
<feature type="domain" description="ParB-like N-terminal" evidence="2">
    <location>
        <begin position="26"/>
        <end position="119"/>
    </location>
</feature>